<evidence type="ECO:0000256" key="9">
    <source>
        <dbReference type="ARBA" id="ARBA00023146"/>
    </source>
</evidence>
<sequence length="479" mass="52673">MGATSDTGAKRVVTRFAPSPTGFLHIGGARTALFNLLFARHHGGKFLLRIEDTDRARSTEPAIAAILDGMRWLNLDWDGDEVYQFARAERHAQVAHAMLAGGHAYKCFATAEELEAMRAEQKANKQPLRYDGRWRDRDPAEGGNAPYVIRLKAPREGAVTIEDHVQGPVTVNNSELDDLVLLRSDGTPTYMLAVVVDDHDMGVTHVIRGDDHLNNAFRQLPIYRAMQAIEGGWEEPQYAHIPLIFNPDGTKMSKRKNAVAVDEYRDQLGILPEALSNYLLRLGWGHGDDEIISREQAIAWFELSGVGKSPSRFDLKKLENLNGHYIRATDDDRLADLVAARIGFELSESQRDLLRRSMAALKPRAANLLELADGAAFLFRTRPLELDDGAQALLEGDARALLAQLHAALDGVESWDTEALEAAVRTVAEDAGVKLGAAAQPLRAALTGRRTSPGIFDVLALLGREESLARIADQMTVPA</sequence>
<evidence type="ECO:0000259" key="11">
    <source>
        <dbReference type="Pfam" id="PF00749"/>
    </source>
</evidence>
<dbReference type="InterPro" id="IPR020751">
    <property type="entry name" value="aa-tRNA-synth_I_codon-bd_sub2"/>
</dbReference>
<dbReference type="GO" id="GO:0000049">
    <property type="term" value="F:tRNA binding"/>
    <property type="evidence" value="ECO:0007669"/>
    <property type="project" value="InterPro"/>
</dbReference>
<dbReference type="Pfam" id="PF19269">
    <property type="entry name" value="Anticodon_2"/>
    <property type="match status" value="1"/>
</dbReference>
<evidence type="ECO:0000256" key="2">
    <source>
        <dbReference type="ARBA" id="ARBA00007894"/>
    </source>
</evidence>
<comment type="subcellular location">
    <subcellularLocation>
        <location evidence="1 10">Cytoplasm</location>
    </subcellularLocation>
</comment>
<keyword evidence="9 10" id="KW-0030">Aminoacyl-tRNA synthetase</keyword>
<dbReference type="EC" id="6.1.1.17" evidence="10"/>
<dbReference type="InterPro" id="IPR020058">
    <property type="entry name" value="Glu/Gln-tRNA-synth_Ib_cat-dom"/>
</dbReference>
<keyword evidence="7 10" id="KW-0067">ATP-binding</keyword>
<dbReference type="PANTHER" id="PTHR43311:SF2">
    <property type="entry name" value="GLUTAMATE--TRNA LIGASE, MITOCHONDRIAL-RELATED"/>
    <property type="match status" value="1"/>
</dbReference>
<comment type="catalytic activity">
    <reaction evidence="10">
        <text>tRNA(Glu) + L-glutamate + ATP = L-glutamyl-tRNA(Glu) + AMP + diphosphate</text>
        <dbReference type="Rhea" id="RHEA:23540"/>
        <dbReference type="Rhea" id="RHEA-COMP:9663"/>
        <dbReference type="Rhea" id="RHEA-COMP:9680"/>
        <dbReference type="ChEBI" id="CHEBI:29985"/>
        <dbReference type="ChEBI" id="CHEBI:30616"/>
        <dbReference type="ChEBI" id="CHEBI:33019"/>
        <dbReference type="ChEBI" id="CHEBI:78442"/>
        <dbReference type="ChEBI" id="CHEBI:78520"/>
        <dbReference type="ChEBI" id="CHEBI:456215"/>
        <dbReference type="EC" id="6.1.1.17"/>
    </reaction>
</comment>
<dbReference type="SUPFAM" id="SSF52374">
    <property type="entry name" value="Nucleotidylyl transferase"/>
    <property type="match status" value="1"/>
</dbReference>
<evidence type="ECO:0000256" key="5">
    <source>
        <dbReference type="ARBA" id="ARBA00022598"/>
    </source>
</evidence>
<feature type="short sequence motif" description="'HIGH' region" evidence="10">
    <location>
        <begin position="18"/>
        <end position="28"/>
    </location>
</feature>
<evidence type="ECO:0000256" key="1">
    <source>
        <dbReference type="ARBA" id="ARBA00004496"/>
    </source>
</evidence>
<feature type="binding site" evidence="10">
    <location>
        <position position="254"/>
    </location>
    <ligand>
        <name>ATP</name>
        <dbReference type="ChEBI" id="CHEBI:30616"/>
    </ligand>
</feature>
<dbReference type="GO" id="GO:0008270">
    <property type="term" value="F:zinc ion binding"/>
    <property type="evidence" value="ECO:0007669"/>
    <property type="project" value="InterPro"/>
</dbReference>
<dbReference type="InterPro" id="IPR000924">
    <property type="entry name" value="Glu/Gln-tRNA-synth"/>
</dbReference>
<dbReference type="Proteomes" id="UP000564677">
    <property type="component" value="Unassembled WGS sequence"/>
</dbReference>
<feature type="domain" description="Aminoacyl-tRNA synthetase class I anticodon-binding" evidence="12">
    <location>
        <begin position="334"/>
        <end position="473"/>
    </location>
</feature>
<dbReference type="InterPro" id="IPR014729">
    <property type="entry name" value="Rossmann-like_a/b/a_fold"/>
</dbReference>
<dbReference type="CDD" id="cd00808">
    <property type="entry name" value="GluRS_core"/>
    <property type="match status" value="1"/>
</dbReference>
<name>A0A7X5UXR4_9SPHN</name>
<proteinExistence type="inferred from homology"/>
<evidence type="ECO:0000256" key="3">
    <source>
        <dbReference type="ARBA" id="ARBA00011245"/>
    </source>
</evidence>
<gene>
    <name evidence="10" type="primary">gltX</name>
    <name evidence="13" type="ORF">FHR20_001059</name>
</gene>
<comment type="similarity">
    <text evidence="2 10">Belongs to the class-I aminoacyl-tRNA synthetase family. Glutamate--tRNA ligase type 1 subfamily.</text>
</comment>
<keyword evidence="4 10" id="KW-0963">Cytoplasm</keyword>
<keyword evidence="6 10" id="KW-0547">Nucleotide-binding</keyword>
<accession>A0A7X5UXR4</accession>
<dbReference type="GO" id="GO:0005829">
    <property type="term" value="C:cytosol"/>
    <property type="evidence" value="ECO:0007669"/>
    <property type="project" value="TreeGrafter"/>
</dbReference>
<dbReference type="GO" id="GO:0004818">
    <property type="term" value="F:glutamate-tRNA ligase activity"/>
    <property type="evidence" value="ECO:0007669"/>
    <property type="project" value="UniProtKB-UniRule"/>
</dbReference>
<keyword evidence="14" id="KW-1185">Reference proteome</keyword>
<dbReference type="NCBIfam" id="TIGR00464">
    <property type="entry name" value="gltX_bact"/>
    <property type="match status" value="1"/>
</dbReference>
<feature type="domain" description="Glutamyl/glutaminyl-tRNA synthetase class Ib catalytic" evidence="11">
    <location>
        <begin position="12"/>
        <end position="319"/>
    </location>
</feature>
<organism evidence="13 14">
    <name type="scientific">Sphingomonas leidyi</name>
    <dbReference type="NCBI Taxonomy" id="68569"/>
    <lineage>
        <taxon>Bacteria</taxon>
        <taxon>Pseudomonadati</taxon>
        <taxon>Pseudomonadota</taxon>
        <taxon>Alphaproteobacteria</taxon>
        <taxon>Sphingomonadales</taxon>
        <taxon>Sphingomonadaceae</taxon>
        <taxon>Sphingomonas</taxon>
    </lineage>
</organism>
<dbReference type="SUPFAM" id="SSF48163">
    <property type="entry name" value="An anticodon-binding domain of class I aminoacyl-tRNA synthetases"/>
    <property type="match status" value="1"/>
</dbReference>
<evidence type="ECO:0000259" key="12">
    <source>
        <dbReference type="Pfam" id="PF19269"/>
    </source>
</evidence>
<evidence type="ECO:0000256" key="6">
    <source>
        <dbReference type="ARBA" id="ARBA00022741"/>
    </source>
</evidence>
<dbReference type="Gene3D" id="3.40.50.620">
    <property type="entry name" value="HUPs"/>
    <property type="match status" value="1"/>
</dbReference>
<dbReference type="RefSeq" id="WP_167298528.1">
    <property type="nucleotide sequence ID" value="NZ_JAASQV010000001.1"/>
</dbReference>
<comment type="subunit">
    <text evidence="3 10">Monomer.</text>
</comment>
<dbReference type="PRINTS" id="PR00987">
    <property type="entry name" value="TRNASYNTHGLU"/>
</dbReference>
<dbReference type="InterPro" id="IPR045462">
    <property type="entry name" value="aa-tRNA-synth_I_cd-bd"/>
</dbReference>
<dbReference type="FunFam" id="3.40.50.620:FF:000007">
    <property type="entry name" value="Glutamate--tRNA ligase"/>
    <property type="match status" value="1"/>
</dbReference>
<comment type="caution">
    <text evidence="13">The sequence shown here is derived from an EMBL/GenBank/DDBJ whole genome shotgun (WGS) entry which is preliminary data.</text>
</comment>
<dbReference type="EMBL" id="JAASQV010000001">
    <property type="protein sequence ID" value="NIJ64128.1"/>
    <property type="molecule type" value="Genomic_DNA"/>
</dbReference>
<evidence type="ECO:0000313" key="14">
    <source>
        <dbReference type="Proteomes" id="UP000564677"/>
    </source>
</evidence>
<dbReference type="Gene3D" id="1.10.10.350">
    <property type="match status" value="1"/>
</dbReference>
<evidence type="ECO:0000256" key="10">
    <source>
        <dbReference type="HAMAP-Rule" id="MF_00022"/>
    </source>
</evidence>
<dbReference type="InterPro" id="IPR001412">
    <property type="entry name" value="aa-tRNA-synth_I_CS"/>
</dbReference>
<dbReference type="PANTHER" id="PTHR43311">
    <property type="entry name" value="GLUTAMATE--TRNA LIGASE"/>
    <property type="match status" value="1"/>
</dbReference>
<dbReference type="GO" id="GO:0006424">
    <property type="term" value="P:glutamyl-tRNA aminoacylation"/>
    <property type="evidence" value="ECO:0007669"/>
    <property type="project" value="UniProtKB-UniRule"/>
</dbReference>
<dbReference type="Pfam" id="PF00749">
    <property type="entry name" value="tRNA-synt_1c"/>
    <property type="match status" value="1"/>
</dbReference>
<dbReference type="InterPro" id="IPR049940">
    <property type="entry name" value="GluQ/Sye"/>
</dbReference>
<evidence type="ECO:0000256" key="4">
    <source>
        <dbReference type="ARBA" id="ARBA00022490"/>
    </source>
</evidence>
<dbReference type="AlphaFoldDB" id="A0A7X5UXR4"/>
<dbReference type="InterPro" id="IPR004527">
    <property type="entry name" value="Glu-tRNA-ligase_bac/mito"/>
</dbReference>
<dbReference type="InterPro" id="IPR033910">
    <property type="entry name" value="GluRS_core"/>
</dbReference>
<comment type="caution">
    <text evidence="10">Lacks conserved residue(s) required for the propagation of feature annotation.</text>
</comment>
<dbReference type="PROSITE" id="PS00178">
    <property type="entry name" value="AA_TRNA_LIGASE_I"/>
    <property type="match status" value="1"/>
</dbReference>
<keyword evidence="8 10" id="KW-0648">Protein biosynthesis</keyword>
<comment type="function">
    <text evidence="10">Catalyzes the attachment of glutamate to tRNA(Glu) in a two-step reaction: glutamate is first activated by ATP to form Glu-AMP and then transferred to the acceptor end of tRNA(Glu).</text>
</comment>
<evidence type="ECO:0000313" key="13">
    <source>
        <dbReference type="EMBL" id="NIJ64128.1"/>
    </source>
</evidence>
<dbReference type="InterPro" id="IPR008925">
    <property type="entry name" value="aa_tRNA-synth_I_cd-bd_sf"/>
</dbReference>
<protein>
    <recommendedName>
        <fullName evidence="10">Glutamate--tRNA ligase</fullName>
        <ecNumber evidence="10">6.1.1.17</ecNumber>
    </recommendedName>
    <alternativeName>
        <fullName evidence="10">Glutamyl-tRNA synthetase</fullName>
        <shortName evidence="10">GluRS</shortName>
    </alternativeName>
</protein>
<reference evidence="13 14" key="1">
    <citation type="submission" date="2020-03" db="EMBL/GenBank/DDBJ databases">
        <title>Genomic Encyclopedia of Type Strains, Phase IV (KMG-IV): sequencing the most valuable type-strain genomes for metagenomic binning, comparative biology and taxonomic classification.</title>
        <authorList>
            <person name="Goeker M."/>
        </authorList>
    </citation>
    <scope>NUCLEOTIDE SEQUENCE [LARGE SCALE GENOMIC DNA]</scope>
    <source>
        <strain evidence="13 14">DSM 4733</strain>
    </source>
</reference>
<evidence type="ECO:0000256" key="7">
    <source>
        <dbReference type="ARBA" id="ARBA00022840"/>
    </source>
</evidence>
<evidence type="ECO:0000256" key="8">
    <source>
        <dbReference type="ARBA" id="ARBA00022917"/>
    </source>
</evidence>
<dbReference type="GO" id="GO:0005524">
    <property type="term" value="F:ATP binding"/>
    <property type="evidence" value="ECO:0007669"/>
    <property type="project" value="UniProtKB-UniRule"/>
</dbReference>
<dbReference type="HAMAP" id="MF_00022">
    <property type="entry name" value="Glu_tRNA_synth_type1"/>
    <property type="match status" value="1"/>
</dbReference>
<keyword evidence="5 10" id="KW-0436">Ligase</keyword>
<feature type="short sequence motif" description="'KMSKS' region" evidence="10">
    <location>
        <begin position="251"/>
        <end position="255"/>
    </location>
</feature>